<dbReference type="PANTHER" id="PTHR36151:SF3">
    <property type="entry name" value="ER-BOUND OXYGENASE MPAB_MPAB'_RUBBER OXYGENASE CATALYTIC DOMAIN-CONTAINING PROTEIN"/>
    <property type="match status" value="1"/>
</dbReference>
<dbReference type="EMBL" id="QJVD01000007">
    <property type="protein sequence ID" value="PYI67845.1"/>
    <property type="molecule type" value="Genomic_DNA"/>
</dbReference>
<sequence>MRPSRAAADLADMAPESVLLAGAGRAVLLQLANPAVGHGVARHSDFAADPLKRLHATLSYVYALTNGTPAQQKLAKSSVQRAHLPVKGGSGPGHPAYDAADPALQLWVAATLYDSAMQTYSAVFPALAPDAANTIHRQYGVLGTALGMPAELWPSTRADFADYWNRQLGQLHVDDTIRAVARDLLAAQNAPVWIRALMPTARFLTKGLLPPSVRELYGFHWSPRQDKALAATFRAASVLVRITPAKIRHAPMRHYLRSLG</sequence>
<accession>A0A2V5L8M0</accession>
<dbReference type="OrthoDB" id="3422701at2"/>
<name>A0A2V5L8M0_9MICC</name>
<reference evidence="2 3" key="1">
    <citation type="submission" date="2018-05" db="EMBL/GenBank/DDBJ databases">
        <title>Genetic diversity of glacier-inhabiting Cryobacterium bacteria in China and description of Cryobacterium mengkeensis sp. nov. and Arthrobacter glacialis sp. nov.</title>
        <authorList>
            <person name="Liu Q."/>
            <person name="Xin Y.-H."/>
        </authorList>
    </citation>
    <scope>NUCLEOTIDE SEQUENCE [LARGE SCALE GENOMIC DNA]</scope>
    <source>
        <strain evidence="2 3">LI2</strain>
    </source>
</reference>
<comment type="caution">
    <text evidence="2">The sequence shown here is derived from an EMBL/GenBank/DDBJ whole genome shotgun (WGS) entry which is preliminary data.</text>
</comment>
<organism evidence="2 3">
    <name type="scientific">Arthrobacter livingstonensis</name>
    <dbReference type="NCBI Taxonomy" id="670078"/>
    <lineage>
        <taxon>Bacteria</taxon>
        <taxon>Bacillati</taxon>
        <taxon>Actinomycetota</taxon>
        <taxon>Actinomycetes</taxon>
        <taxon>Micrococcales</taxon>
        <taxon>Micrococcaceae</taxon>
        <taxon>Arthrobacter</taxon>
    </lineage>
</organism>
<dbReference type="InterPro" id="IPR018713">
    <property type="entry name" value="MPAB/Lcp_cat_dom"/>
</dbReference>
<dbReference type="AlphaFoldDB" id="A0A2V5L8M0"/>
<keyword evidence="3" id="KW-1185">Reference proteome</keyword>
<evidence type="ECO:0000313" key="3">
    <source>
        <dbReference type="Proteomes" id="UP000247832"/>
    </source>
</evidence>
<dbReference type="GO" id="GO:0016491">
    <property type="term" value="F:oxidoreductase activity"/>
    <property type="evidence" value="ECO:0007669"/>
    <property type="project" value="InterPro"/>
</dbReference>
<protein>
    <submittedName>
        <fullName evidence="2">DUF2236 domain-containing protein</fullName>
    </submittedName>
</protein>
<feature type="domain" description="ER-bound oxygenase mpaB/mpaB'/Rubber oxygenase catalytic" evidence="1">
    <location>
        <begin position="16"/>
        <end position="236"/>
    </location>
</feature>
<evidence type="ECO:0000313" key="2">
    <source>
        <dbReference type="EMBL" id="PYI67845.1"/>
    </source>
</evidence>
<evidence type="ECO:0000259" key="1">
    <source>
        <dbReference type="Pfam" id="PF09995"/>
    </source>
</evidence>
<dbReference type="Pfam" id="PF09995">
    <property type="entry name" value="MPAB_Lcp_cat"/>
    <property type="match status" value="1"/>
</dbReference>
<dbReference type="PANTHER" id="PTHR36151">
    <property type="entry name" value="BLR2777 PROTEIN"/>
    <property type="match status" value="1"/>
</dbReference>
<proteinExistence type="predicted"/>
<gene>
    <name evidence="2" type="ORF">CVV68_08240</name>
</gene>
<dbReference type="Proteomes" id="UP000247832">
    <property type="component" value="Unassembled WGS sequence"/>
</dbReference>